<gene>
    <name evidence="2" type="ORF">ERS852572_00099</name>
</gene>
<dbReference type="EMBL" id="CYXZ01000001">
    <property type="protein sequence ID" value="CUM71384.1"/>
    <property type="molecule type" value="Genomic_DNA"/>
</dbReference>
<reference evidence="2 3" key="1">
    <citation type="submission" date="2015-09" db="EMBL/GenBank/DDBJ databases">
        <authorList>
            <consortium name="Pathogen Informatics"/>
        </authorList>
    </citation>
    <scope>NUCLEOTIDE SEQUENCE [LARGE SCALE GENOMIC DNA]</scope>
    <source>
        <strain evidence="2 3">2789STDY5834960</strain>
    </source>
</reference>
<evidence type="ECO:0008006" key="4">
    <source>
        <dbReference type="Google" id="ProtNLM"/>
    </source>
</evidence>
<feature type="transmembrane region" description="Helical" evidence="1">
    <location>
        <begin position="139"/>
        <end position="156"/>
    </location>
</feature>
<name>A0A173R0B0_9FIRM</name>
<dbReference type="STRING" id="166486.ERS852572_00099"/>
<evidence type="ECO:0000256" key="1">
    <source>
        <dbReference type="SAM" id="Phobius"/>
    </source>
</evidence>
<feature type="transmembrane region" description="Helical" evidence="1">
    <location>
        <begin position="106"/>
        <end position="127"/>
    </location>
</feature>
<keyword evidence="1" id="KW-1133">Transmembrane helix</keyword>
<evidence type="ECO:0000313" key="3">
    <source>
        <dbReference type="Proteomes" id="UP000095350"/>
    </source>
</evidence>
<protein>
    <recommendedName>
        <fullName evidence="4">Transglycosylase</fullName>
    </recommendedName>
</protein>
<evidence type="ECO:0000313" key="2">
    <source>
        <dbReference type="EMBL" id="CUM71384.1"/>
    </source>
</evidence>
<dbReference type="AlphaFoldDB" id="A0A173R0B0"/>
<dbReference type="PaxDb" id="166486-ERS852572_00099"/>
<keyword evidence="1" id="KW-0472">Membrane</keyword>
<sequence>MENGIWNVFRNNRIEDEEQHRKGINLKKEEMTNMDFLLEAVGIVAAMIYLGLQIYYGIVYGVAFTGIILNAAILILVYVGLTLLARYPERVNNLPKEICSGKIRKYTIHMVRAVKLIFVLSLLFTSICDVAGVQINKGYSLVTVALIVIVTVVYEGKIIKLLRGKK</sequence>
<keyword evidence="1" id="KW-0812">Transmembrane</keyword>
<feature type="transmembrane region" description="Helical" evidence="1">
    <location>
        <begin position="36"/>
        <end position="56"/>
    </location>
</feature>
<accession>A0A173R0B0</accession>
<feature type="transmembrane region" description="Helical" evidence="1">
    <location>
        <begin position="62"/>
        <end position="85"/>
    </location>
</feature>
<dbReference type="Proteomes" id="UP000095350">
    <property type="component" value="Unassembled WGS sequence"/>
</dbReference>
<organism evidence="2 3">
    <name type="scientific">Roseburia intestinalis</name>
    <dbReference type="NCBI Taxonomy" id="166486"/>
    <lineage>
        <taxon>Bacteria</taxon>
        <taxon>Bacillati</taxon>
        <taxon>Bacillota</taxon>
        <taxon>Clostridia</taxon>
        <taxon>Lachnospirales</taxon>
        <taxon>Lachnospiraceae</taxon>
        <taxon>Roseburia</taxon>
    </lineage>
</organism>
<proteinExistence type="predicted"/>